<organism evidence="2 3">
    <name type="scientific">Hominisplanchenecus faecis</name>
    <dbReference type="NCBI Taxonomy" id="2885351"/>
    <lineage>
        <taxon>Bacteria</taxon>
        <taxon>Bacillati</taxon>
        <taxon>Bacillota</taxon>
        <taxon>Clostridia</taxon>
        <taxon>Lachnospirales</taxon>
        <taxon>Lachnospiraceae</taxon>
        <taxon>Hominisplanchenecus</taxon>
    </lineage>
</organism>
<dbReference type="Proteomes" id="UP001299235">
    <property type="component" value="Unassembled WGS sequence"/>
</dbReference>
<dbReference type="Gene3D" id="2.150.10.10">
    <property type="entry name" value="Serralysin-like metalloprotease, C-terminal"/>
    <property type="match status" value="2"/>
</dbReference>
<evidence type="ECO:0000313" key="3">
    <source>
        <dbReference type="Proteomes" id="UP001299235"/>
    </source>
</evidence>
<protein>
    <submittedName>
        <fullName evidence="2">Uncharacterized protein</fullName>
    </submittedName>
</protein>
<evidence type="ECO:0000313" key="2">
    <source>
        <dbReference type="EMBL" id="MCC2150076.1"/>
    </source>
</evidence>
<feature type="compositionally biased region" description="Polar residues" evidence="1">
    <location>
        <begin position="253"/>
        <end position="270"/>
    </location>
</feature>
<reference evidence="2 3" key="1">
    <citation type="submission" date="2021-10" db="EMBL/GenBank/DDBJ databases">
        <title>Anaerobic single-cell dispensing facilitates the cultivation of human gut bacteria.</title>
        <authorList>
            <person name="Afrizal A."/>
        </authorList>
    </citation>
    <scope>NUCLEOTIDE SEQUENCE [LARGE SCALE GENOMIC DNA]</scope>
    <source>
        <strain evidence="2 3">CLA-AA-H246</strain>
    </source>
</reference>
<feature type="region of interest" description="Disordered" evidence="1">
    <location>
        <begin position="241"/>
        <end position="286"/>
    </location>
</feature>
<name>A0ABS8EXZ0_9FIRM</name>
<gene>
    <name evidence="2" type="ORF">LKD42_12645</name>
</gene>
<dbReference type="InterPro" id="IPR011049">
    <property type="entry name" value="Serralysin-like_metalloprot_C"/>
</dbReference>
<dbReference type="CDD" id="cd12820">
    <property type="entry name" value="LbR_YadA-like"/>
    <property type="match status" value="1"/>
</dbReference>
<feature type="region of interest" description="Disordered" evidence="1">
    <location>
        <begin position="131"/>
        <end position="179"/>
    </location>
</feature>
<dbReference type="RefSeq" id="WP_248835926.1">
    <property type="nucleotide sequence ID" value="NZ_JAJEQE010000055.1"/>
</dbReference>
<proteinExistence type="predicted"/>
<dbReference type="SUPFAM" id="SSF101967">
    <property type="entry name" value="Adhesin YadA, collagen-binding domain"/>
    <property type="match status" value="1"/>
</dbReference>
<keyword evidence="3" id="KW-1185">Reference proteome</keyword>
<dbReference type="EMBL" id="JAJEQE010000055">
    <property type="protein sequence ID" value="MCC2150076.1"/>
    <property type="molecule type" value="Genomic_DNA"/>
</dbReference>
<sequence>MLKAVFSRFGEEIELTDELWQYDFGQKIQVTGIELPDVCEVHFQYDNLTETKTVTGYKQEDALIIDIPNEALTSRGIIKLYIYLVSSEEGRTVNVAIMHVNRRMKPEGFEVPEDIDLFHHTLLAAGEYMQQAKNAKENSETAADRAESARDLAEGSARTAQGSAEAAEQAKNEAVEAAESIKNAKVPTKTSELENDSGFLAADTEISWGRKDGTFAGMQSVALGLDVEAFGDNSFAEGNNTVAYGDNSHAEGYQSQATGQNAHSEGENNIASGQGAHAEGGAGTTASDKYAHAEGYGTTASAQAAHSEGYNTYATGKYSHVEGYNSKATADMAHAENYGTEASGKNSHAEGLISIAKGNGSHAEGFGTVASGKYQHVQGKYNVEDTEGRYAHIVGSGSDAERRNIHTLDWEGNAEYAGDVTATVNGKKVHMSTIAGVLLQPGAAAHNAIYREKYLGDTVTAEQAAAIADGSFEDLFIGDYWTMGGVNYRIADFDYWYRTGFPEASRVEKHHAVIVPDTSIATGQMNGSNTTSGGYRNSLMKSKMNDTISALPPEIRSRLLVHNALLDGAWTEISVDPMNEIMVYGCYILADNSNKQTSENRQLSLFRMSPQARYAGGNYWIRNYANATEFTLVSYYGDASKDAATSTYGIRPVFAITGENR</sequence>
<feature type="compositionally biased region" description="Basic and acidic residues" evidence="1">
    <location>
        <begin position="134"/>
        <end position="153"/>
    </location>
</feature>
<accession>A0ABS8EXZ0</accession>
<evidence type="ECO:0000256" key="1">
    <source>
        <dbReference type="SAM" id="MobiDB-lite"/>
    </source>
</evidence>
<comment type="caution">
    <text evidence="2">The sequence shown here is derived from an EMBL/GenBank/DDBJ whole genome shotgun (WGS) entry which is preliminary data.</text>
</comment>